<reference evidence="2" key="1">
    <citation type="submission" date="2023-06" db="EMBL/GenBank/DDBJ databases">
        <authorList>
            <person name="Kurt Z."/>
        </authorList>
    </citation>
    <scope>NUCLEOTIDE SEQUENCE</scope>
</reference>
<evidence type="ECO:0000256" key="1">
    <source>
        <dbReference type="SAM" id="Coils"/>
    </source>
</evidence>
<feature type="coiled-coil region" evidence="1">
    <location>
        <begin position="408"/>
        <end position="442"/>
    </location>
</feature>
<accession>A0AA86U8F4</accession>
<keyword evidence="1" id="KW-0175">Coiled coil</keyword>
<feature type="coiled-coil region" evidence="1">
    <location>
        <begin position="303"/>
        <end position="358"/>
    </location>
</feature>
<dbReference type="EMBL" id="CATOUU010000710">
    <property type="protein sequence ID" value="CAI9943001.1"/>
    <property type="molecule type" value="Genomic_DNA"/>
</dbReference>
<gene>
    <name evidence="2" type="ORF">HINF_LOCUS30646</name>
    <name evidence="3" type="ORF">HINF_LOCUS39493</name>
</gene>
<evidence type="ECO:0000313" key="4">
    <source>
        <dbReference type="Proteomes" id="UP001642409"/>
    </source>
</evidence>
<protein>
    <submittedName>
        <fullName evidence="2">Uncharacterized protein</fullName>
    </submittedName>
</protein>
<dbReference type="EMBL" id="CAXDID020000153">
    <property type="protein sequence ID" value="CAL6042234.1"/>
    <property type="molecule type" value="Genomic_DNA"/>
</dbReference>
<dbReference type="AlphaFoldDB" id="A0AA86U8F4"/>
<evidence type="ECO:0000313" key="3">
    <source>
        <dbReference type="EMBL" id="CAL6042234.1"/>
    </source>
</evidence>
<sequence>MVQRQQKQIEQQHEELEVFAMRVTSVDQQNQNYLENQQQTLRDLEQYKIKLNTVKEAQNKQEIELKQNKQTLSNVQQFIQMLLRFVNYQDRQKSLLTQQSLIGNVLIQNYLIEQQNVVKKRPNKLRKVVYAIIFVSKLRKQAQIYNQVKQLEKQSIVAHQEQFAAQVSQIINPHIVQSGDMINGLLNLNINDQRQLVNKVLNQFLSQTVVYCFGNSEQINIQTGSFNLIKNGIQKVHSENLNKIGDLQVQNQQVMQLNNQLGLQNETFVKENKNILDALNTREMELLKLKQGIDQFYVEIEQYQLLQQEVQSLTNRLQTQEEHFKQLNIQLASSQVDIQTYQNEVSRLTDALNQSDKLIRQVQQKFEVQIQSQMQMKELISQNENTLRQRDSQIDSLNMMNKKILEDQKISQNALEEMQITINNLNEQILQREKLIQDIQIQLEKESRLRLIGETQIQRQQTQALQMNSVAPRIPKYETNYSYKNIEQQDDKPKQLQVTKYMGAKTEIRDLINQLNESLGDEI</sequence>
<evidence type="ECO:0000313" key="2">
    <source>
        <dbReference type="EMBL" id="CAI9943001.1"/>
    </source>
</evidence>
<comment type="caution">
    <text evidence="2">The sequence shown here is derived from an EMBL/GenBank/DDBJ whole genome shotgun (WGS) entry which is preliminary data.</text>
</comment>
<feature type="coiled-coil region" evidence="1">
    <location>
        <begin position="30"/>
        <end position="64"/>
    </location>
</feature>
<name>A0AA86U8F4_9EUKA</name>
<proteinExistence type="predicted"/>
<dbReference type="Proteomes" id="UP001642409">
    <property type="component" value="Unassembled WGS sequence"/>
</dbReference>
<keyword evidence="4" id="KW-1185">Reference proteome</keyword>
<organism evidence="2">
    <name type="scientific">Hexamita inflata</name>
    <dbReference type="NCBI Taxonomy" id="28002"/>
    <lineage>
        <taxon>Eukaryota</taxon>
        <taxon>Metamonada</taxon>
        <taxon>Diplomonadida</taxon>
        <taxon>Hexamitidae</taxon>
        <taxon>Hexamitinae</taxon>
        <taxon>Hexamita</taxon>
    </lineage>
</organism>
<reference evidence="3 4" key="2">
    <citation type="submission" date="2024-07" db="EMBL/GenBank/DDBJ databases">
        <authorList>
            <person name="Akdeniz Z."/>
        </authorList>
    </citation>
    <scope>NUCLEOTIDE SEQUENCE [LARGE SCALE GENOMIC DNA]</scope>
</reference>